<evidence type="ECO:0000259" key="1">
    <source>
        <dbReference type="Pfam" id="PF12680"/>
    </source>
</evidence>
<dbReference type="PANTHER" id="PTHR41252:SF1">
    <property type="entry name" value="BLR2505 PROTEIN"/>
    <property type="match status" value="1"/>
</dbReference>
<accession>A0A2N9BLZ0</accession>
<evidence type="ECO:0000313" key="2">
    <source>
        <dbReference type="EMBL" id="SOR84379.1"/>
    </source>
</evidence>
<dbReference type="EMBL" id="LT963352">
    <property type="protein sequence ID" value="SOR84379.1"/>
    <property type="molecule type" value="Genomic_DNA"/>
</dbReference>
<dbReference type="InterPro" id="IPR032710">
    <property type="entry name" value="NTF2-like_dom_sf"/>
</dbReference>
<feature type="domain" description="SnoaL-like" evidence="1">
    <location>
        <begin position="9"/>
        <end position="113"/>
    </location>
</feature>
<name>A0A2N9BLZ0_STRCX</name>
<dbReference type="SUPFAM" id="SSF54427">
    <property type="entry name" value="NTF2-like"/>
    <property type="match status" value="1"/>
</dbReference>
<evidence type="ECO:0000313" key="3">
    <source>
        <dbReference type="Proteomes" id="UP000235464"/>
    </source>
</evidence>
<keyword evidence="2" id="KW-0413">Isomerase</keyword>
<protein>
    <submittedName>
        <fullName evidence="2">Ketosteroid isomerase-related protein</fullName>
    </submittedName>
</protein>
<reference evidence="3" key="1">
    <citation type="submission" date="2017-11" db="EMBL/GenBank/DDBJ databases">
        <authorList>
            <person name="Wibberg D."/>
        </authorList>
    </citation>
    <scope>NUCLEOTIDE SEQUENCE [LARGE SCALE GENOMIC DNA]</scope>
</reference>
<organism evidence="2 3">
    <name type="scientific">Streptomyces chartreusis NRRL 3882</name>
    <dbReference type="NCBI Taxonomy" id="1079985"/>
    <lineage>
        <taxon>Bacteria</taxon>
        <taxon>Bacillati</taxon>
        <taxon>Actinomycetota</taxon>
        <taxon>Actinomycetes</taxon>
        <taxon>Kitasatosporales</taxon>
        <taxon>Streptomycetaceae</taxon>
        <taxon>Streptomyces</taxon>
    </lineage>
</organism>
<proteinExistence type="predicted"/>
<dbReference type="AlphaFoldDB" id="A0A2N9BLZ0"/>
<dbReference type="Proteomes" id="UP000235464">
    <property type="component" value="Chromosome I"/>
</dbReference>
<dbReference type="Pfam" id="PF12680">
    <property type="entry name" value="SnoaL_2"/>
    <property type="match status" value="1"/>
</dbReference>
<dbReference type="Gene3D" id="3.10.450.50">
    <property type="match status" value="1"/>
</dbReference>
<dbReference type="InterPro" id="IPR037401">
    <property type="entry name" value="SnoaL-like"/>
</dbReference>
<dbReference type="GO" id="GO:0016853">
    <property type="term" value="F:isomerase activity"/>
    <property type="evidence" value="ECO:0007669"/>
    <property type="project" value="UniProtKB-KW"/>
</dbReference>
<gene>
    <name evidence="2" type="ORF">SCNRRL3882_7824</name>
</gene>
<sequence>MGRDNLDTVRRVYDAFARKDIDAVFDALSADVEIYQSELVPWGGNYRGHDGAQEFFGRLLGNIESAVTADEMIEAGDHVIQIGHSRGHVKATGVRFDVRDVHVWTLRDGKVVRFEAYLDTPAMLAVLG</sequence>
<keyword evidence="3" id="KW-1185">Reference proteome</keyword>
<dbReference type="PANTHER" id="PTHR41252">
    <property type="entry name" value="BLR2505 PROTEIN"/>
    <property type="match status" value="1"/>
</dbReference>